<dbReference type="AlphaFoldDB" id="X6MR10"/>
<dbReference type="InterPro" id="IPR016156">
    <property type="entry name" value="FAD/NAD-linked_Rdtase_dimer_sf"/>
</dbReference>
<dbReference type="InterPro" id="IPR036188">
    <property type="entry name" value="FAD/NAD-bd_sf"/>
</dbReference>
<dbReference type="SUPFAM" id="SSF55424">
    <property type="entry name" value="FAD/NAD-linked reductases, dimerisation (C-terminal) domain"/>
    <property type="match status" value="1"/>
</dbReference>
<evidence type="ECO:0000313" key="8">
    <source>
        <dbReference type="Proteomes" id="UP000023152"/>
    </source>
</evidence>
<evidence type="ECO:0000256" key="4">
    <source>
        <dbReference type="ARBA" id="ARBA00023027"/>
    </source>
</evidence>
<proteinExistence type="inferred from homology"/>
<keyword evidence="4" id="KW-0520">NAD</keyword>
<evidence type="ECO:0000256" key="1">
    <source>
        <dbReference type="ARBA" id="ARBA00007532"/>
    </source>
</evidence>
<dbReference type="GO" id="GO:0050660">
    <property type="term" value="F:flavin adenine dinucleotide binding"/>
    <property type="evidence" value="ECO:0007669"/>
    <property type="project" value="TreeGrafter"/>
</dbReference>
<dbReference type="GO" id="GO:0006103">
    <property type="term" value="P:2-oxoglutarate metabolic process"/>
    <property type="evidence" value="ECO:0007669"/>
    <property type="project" value="TreeGrafter"/>
</dbReference>
<dbReference type="PANTHER" id="PTHR22912">
    <property type="entry name" value="DISULFIDE OXIDOREDUCTASE"/>
    <property type="match status" value="1"/>
</dbReference>
<evidence type="ECO:0000259" key="6">
    <source>
        <dbReference type="Pfam" id="PF07992"/>
    </source>
</evidence>
<comment type="similarity">
    <text evidence="1">Belongs to the class-I pyridine nucleotide-disulfide oxidoreductase family.</text>
</comment>
<dbReference type="Pfam" id="PF07992">
    <property type="entry name" value="Pyr_redox_2"/>
    <property type="match status" value="1"/>
</dbReference>
<feature type="domain" description="FAD/NAD(P)-binding" evidence="6">
    <location>
        <begin position="10"/>
        <end position="81"/>
    </location>
</feature>
<dbReference type="Proteomes" id="UP000023152">
    <property type="component" value="Unassembled WGS sequence"/>
</dbReference>
<dbReference type="GO" id="GO:0004148">
    <property type="term" value="F:dihydrolipoyl dehydrogenase (NADH) activity"/>
    <property type="evidence" value="ECO:0007669"/>
    <property type="project" value="TreeGrafter"/>
</dbReference>
<accession>X6MR10</accession>
<protein>
    <submittedName>
        <fullName evidence="7">Pyridine nucleotide-disulfide-related oxidoreductase</fullName>
    </submittedName>
</protein>
<dbReference type="OrthoDB" id="361797at2759"/>
<keyword evidence="2" id="KW-0285">Flavoprotein</keyword>
<evidence type="ECO:0000256" key="3">
    <source>
        <dbReference type="ARBA" id="ARBA00022827"/>
    </source>
</evidence>
<evidence type="ECO:0000313" key="7">
    <source>
        <dbReference type="EMBL" id="ETO16294.1"/>
    </source>
</evidence>
<dbReference type="Gene3D" id="3.50.50.60">
    <property type="entry name" value="FAD/NAD(P)-binding domain"/>
    <property type="match status" value="1"/>
</dbReference>
<evidence type="ECO:0000256" key="2">
    <source>
        <dbReference type="ARBA" id="ARBA00022630"/>
    </source>
</evidence>
<comment type="caution">
    <text evidence="7">The sequence shown here is derived from an EMBL/GenBank/DDBJ whole genome shotgun (WGS) entry which is preliminary data.</text>
</comment>
<dbReference type="Pfam" id="PF02852">
    <property type="entry name" value="Pyr_redox_dim"/>
    <property type="match status" value="1"/>
</dbReference>
<dbReference type="PANTHER" id="PTHR22912:SF151">
    <property type="entry name" value="DIHYDROLIPOYL DEHYDROGENASE, MITOCHONDRIAL"/>
    <property type="match status" value="1"/>
</dbReference>
<dbReference type="InterPro" id="IPR004099">
    <property type="entry name" value="Pyr_nucl-diS_OxRdtase_dimer"/>
</dbReference>
<keyword evidence="3" id="KW-0274">FAD</keyword>
<organism evidence="7 8">
    <name type="scientific">Reticulomyxa filosa</name>
    <dbReference type="NCBI Taxonomy" id="46433"/>
    <lineage>
        <taxon>Eukaryota</taxon>
        <taxon>Sar</taxon>
        <taxon>Rhizaria</taxon>
        <taxon>Retaria</taxon>
        <taxon>Foraminifera</taxon>
        <taxon>Monothalamids</taxon>
        <taxon>Reticulomyxidae</taxon>
        <taxon>Reticulomyxa</taxon>
    </lineage>
</organism>
<dbReference type="SUPFAM" id="SSF51905">
    <property type="entry name" value="FAD/NAD(P)-binding domain"/>
    <property type="match status" value="1"/>
</dbReference>
<dbReference type="Gene3D" id="3.30.390.30">
    <property type="match status" value="1"/>
</dbReference>
<gene>
    <name evidence="7" type="ORF">RFI_21060</name>
</gene>
<reference evidence="7 8" key="1">
    <citation type="journal article" date="2013" name="Curr. Biol.">
        <title>The Genome of the Foraminiferan Reticulomyxa filosa.</title>
        <authorList>
            <person name="Glockner G."/>
            <person name="Hulsmann N."/>
            <person name="Schleicher M."/>
            <person name="Noegel A.A."/>
            <person name="Eichinger L."/>
            <person name="Gallinger C."/>
            <person name="Pawlowski J."/>
            <person name="Sierra R."/>
            <person name="Euteneuer U."/>
            <person name="Pillet L."/>
            <person name="Moustafa A."/>
            <person name="Platzer M."/>
            <person name="Groth M."/>
            <person name="Szafranski K."/>
            <person name="Schliwa M."/>
        </authorList>
    </citation>
    <scope>NUCLEOTIDE SEQUENCE [LARGE SCALE GENOMIC DNA]</scope>
</reference>
<dbReference type="EMBL" id="ASPP01018410">
    <property type="protein sequence ID" value="ETO16294.1"/>
    <property type="molecule type" value="Genomic_DNA"/>
</dbReference>
<dbReference type="PRINTS" id="PR00411">
    <property type="entry name" value="PNDRDTASEI"/>
</dbReference>
<dbReference type="InterPro" id="IPR050151">
    <property type="entry name" value="Class-I_Pyr_Nuc-Dis_Oxidored"/>
</dbReference>
<keyword evidence="8" id="KW-1185">Reference proteome</keyword>
<dbReference type="InterPro" id="IPR023753">
    <property type="entry name" value="FAD/NAD-binding_dom"/>
</dbReference>
<sequence>MDDIECEVVETKSLCVDKVILAIGRVPNVGSLQLDKANVKMNDRGTLEVDEHLRSVTSPHIYAAGDALGKWGLVAVAEMEGRHAVERMFGTKNPATKLEYKHISSVMFVRPGNNILIPFICIAMKSIIKIEIACVGMNEQEAIARRLCYKSGFLRFGLINRAVIDWSERHSGPIEPKRAGFIKMICTDDEEKILLGMRAVGVDASSVIGSGALLIRRGESIRELEKTAHPHPSIIESVQECARLLLGRSLYKPHVWPKTHVKHYSPEKGSALAQELLPKRLRQMIPGYMEA</sequence>
<feature type="domain" description="Pyridine nucleotide-disulphide oxidoreductase dimerisation" evidence="5">
    <location>
        <begin position="129"/>
        <end position="240"/>
    </location>
</feature>
<name>X6MR10_RETFI</name>
<evidence type="ECO:0000259" key="5">
    <source>
        <dbReference type="Pfam" id="PF02852"/>
    </source>
</evidence>